<proteinExistence type="predicted"/>
<dbReference type="Pfam" id="PF14109">
    <property type="entry name" value="GldH_lipo"/>
    <property type="match status" value="1"/>
</dbReference>
<feature type="chain" id="PRO_5046636693" evidence="1">
    <location>
        <begin position="19"/>
        <end position="156"/>
    </location>
</feature>
<dbReference type="InterPro" id="IPR020018">
    <property type="entry name" value="Motility-assoc_lipoprot_GldH"/>
</dbReference>
<gene>
    <name evidence="2" type="ORF">ACFSAH_15155</name>
</gene>
<protein>
    <submittedName>
        <fullName evidence="2">Gliding motility lipoprotein GldH</fullName>
    </submittedName>
</protein>
<dbReference type="NCBIfam" id="TIGR03511">
    <property type="entry name" value="GldH_lipo"/>
    <property type="match status" value="1"/>
</dbReference>
<keyword evidence="1" id="KW-0732">Signal</keyword>
<keyword evidence="3" id="KW-1185">Reference proteome</keyword>
<evidence type="ECO:0000313" key="3">
    <source>
        <dbReference type="Proteomes" id="UP001597118"/>
    </source>
</evidence>
<evidence type="ECO:0000313" key="2">
    <source>
        <dbReference type="EMBL" id="MFD1631213.1"/>
    </source>
</evidence>
<reference evidence="3" key="1">
    <citation type="journal article" date="2019" name="Int. J. Syst. Evol. Microbiol.">
        <title>The Global Catalogue of Microorganisms (GCM) 10K type strain sequencing project: providing services to taxonomists for standard genome sequencing and annotation.</title>
        <authorList>
            <consortium name="The Broad Institute Genomics Platform"/>
            <consortium name="The Broad Institute Genome Sequencing Center for Infectious Disease"/>
            <person name="Wu L."/>
            <person name="Ma J."/>
        </authorList>
    </citation>
    <scope>NUCLEOTIDE SEQUENCE [LARGE SCALE GENOMIC DNA]</scope>
    <source>
        <strain evidence="3">CCUG 53762</strain>
    </source>
</reference>
<sequence length="156" mass="18099">MRMIVKCFLIILTALSVASCSDNVIIDEYTTISKDHWSYDKPIKNVVDIQDASIPYNIYINFRHTEEYKYSNIWLRISQITPNQKKTTAREEFQLALPDGKWIGKGSGNLYSYRLIYKEGFKFDTAGKYTFIIEQNMRDNPLKAVTDVGLRVEPAK</sequence>
<name>A0ABW4IEM6_9SPHI</name>
<keyword evidence="2" id="KW-0449">Lipoprotein</keyword>
<accession>A0ABW4IEM6</accession>
<dbReference type="RefSeq" id="WP_379663582.1">
    <property type="nucleotide sequence ID" value="NZ_JBHUDG010000043.1"/>
</dbReference>
<feature type="signal peptide" evidence="1">
    <location>
        <begin position="1"/>
        <end position="18"/>
    </location>
</feature>
<dbReference type="PROSITE" id="PS51257">
    <property type="entry name" value="PROKAR_LIPOPROTEIN"/>
    <property type="match status" value="1"/>
</dbReference>
<evidence type="ECO:0000256" key="1">
    <source>
        <dbReference type="SAM" id="SignalP"/>
    </source>
</evidence>
<organism evidence="2 3">
    <name type="scientific">Pseudopedobacter beijingensis</name>
    <dbReference type="NCBI Taxonomy" id="1207056"/>
    <lineage>
        <taxon>Bacteria</taxon>
        <taxon>Pseudomonadati</taxon>
        <taxon>Bacteroidota</taxon>
        <taxon>Sphingobacteriia</taxon>
        <taxon>Sphingobacteriales</taxon>
        <taxon>Sphingobacteriaceae</taxon>
        <taxon>Pseudopedobacter</taxon>
    </lineage>
</organism>
<dbReference type="Proteomes" id="UP001597118">
    <property type="component" value="Unassembled WGS sequence"/>
</dbReference>
<comment type="caution">
    <text evidence="2">The sequence shown here is derived from an EMBL/GenBank/DDBJ whole genome shotgun (WGS) entry which is preliminary data.</text>
</comment>
<dbReference type="EMBL" id="JBHUDG010000043">
    <property type="protein sequence ID" value="MFD1631213.1"/>
    <property type="molecule type" value="Genomic_DNA"/>
</dbReference>